<dbReference type="Proteomes" id="UP000283433">
    <property type="component" value="Unassembled WGS sequence"/>
</dbReference>
<dbReference type="Pfam" id="PF18565">
    <property type="entry name" value="Glyco_hydro2_C5"/>
    <property type="match status" value="1"/>
</dbReference>
<proteinExistence type="inferred from homology"/>
<organism evidence="11 12">
    <name type="scientific">Pelobium manganitolerans</name>
    <dbReference type="NCBI Taxonomy" id="1842495"/>
    <lineage>
        <taxon>Bacteria</taxon>
        <taxon>Pseudomonadati</taxon>
        <taxon>Bacteroidota</taxon>
        <taxon>Sphingobacteriia</taxon>
        <taxon>Sphingobacteriales</taxon>
        <taxon>Sphingobacteriaceae</taxon>
        <taxon>Pelobium</taxon>
    </lineage>
</organism>
<evidence type="ECO:0000259" key="6">
    <source>
        <dbReference type="Pfam" id="PF02836"/>
    </source>
</evidence>
<feature type="domain" description="Glycoside hydrolase family 2 catalytic" evidence="6">
    <location>
        <begin position="330"/>
        <end position="495"/>
    </location>
</feature>
<gene>
    <name evidence="11" type="ORF">BCY91_14415</name>
</gene>
<evidence type="ECO:0000259" key="5">
    <source>
        <dbReference type="Pfam" id="PF00703"/>
    </source>
</evidence>
<feature type="domain" description="Glycosyl hydrolases family 2 sugar binding" evidence="7">
    <location>
        <begin position="115"/>
        <end position="207"/>
    </location>
</feature>
<dbReference type="Pfam" id="PF16355">
    <property type="entry name" value="DUF4982"/>
    <property type="match status" value="1"/>
</dbReference>
<dbReference type="SUPFAM" id="SSF49785">
    <property type="entry name" value="Galactose-binding domain-like"/>
    <property type="match status" value="2"/>
</dbReference>
<dbReference type="Gene3D" id="2.60.120.260">
    <property type="entry name" value="Galactose-binding domain-like"/>
    <property type="match status" value="2"/>
</dbReference>
<reference evidence="11 12" key="1">
    <citation type="submission" date="2016-07" db="EMBL/GenBank/DDBJ databases">
        <title>Genome of Pelobium manganitolerans.</title>
        <authorList>
            <person name="Wu S."/>
            <person name="Wang G."/>
        </authorList>
    </citation>
    <scope>NUCLEOTIDE SEQUENCE [LARGE SCALE GENOMIC DNA]</scope>
    <source>
        <strain evidence="11 12">YS-25</strain>
    </source>
</reference>
<dbReference type="InterPro" id="IPR017853">
    <property type="entry name" value="GH"/>
</dbReference>
<keyword evidence="4" id="KW-0732">Signal</keyword>
<dbReference type="InterPro" id="IPR040605">
    <property type="entry name" value="Glyco_hydro2_dom5"/>
</dbReference>
<evidence type="ECO:0000256" key="3">
    <source>
        <dbReference type="ARBA" id="ARBA00023295"/>
    </source>
</evidence>
<keyword evidence="12" id="KW-1185">Reference proteome</keyword>
<dbReference type="EMBL" id="MBTA01000003">
    <property type="protein sequence ID" value="RKD19063.1"/>
    <property type="molecule type" value="Genomic_DNA"/>
</dbReference>
<comment type="caution">
    <text evidence="11">The sequence shown here is derived from an EMBL/GenBank/DDBJ whole genome shotgun (WGS) entry which is preliminary data.</text>
</comment>
<evidence type="ECO:0000313" key="11">
    <source>
        <dbReference type="EMBL" id="RKD19063.1"/>
    </source>
</evidence>
<dbReference type="PROSITE" id="PS00608">
    <property type="entry name" value="GLYCOSYL_HYDROL_F2_2"/>
    <property type="match status" value="1"/>
</dbReference>
<evidence type="ECO:0000256" key="2">
    <source>
        <dbReference type="ARBA" id="ARBA00022801"/>
    </source>
</evidence>
<feature type="domain" description="Beta-galactosidase jelly roll" evidence="8">
    <location>
        <begin position="807"/>
        <end position="881"/>
    </location>
</feature>
<sequence length="959" mass="108040">MKSIFKHFLPILFLLVNYGAVAQNQAREKLLLDFGWKFAYGHPFDPAKDFNNGTSYFSYLTKAGYGDGAAAKNFDDRAWRDINLPHDYAVIQPFSEKGSFSHGFKAIGRNFPEVSVGWYRKTFQIPKGDLGKKITVSFDGVFRNSIVWLNGHYLGTEPSGYDSFEYDLTDYINYGGENVIAVRTDATMEEGWFYEGAGIYRHVWLNKSNKLHVASNGTFVRTEMDGTTAKIKVRTTLINQDVASRTFLLKQQVLNRDGKILESQQSASITLKPLEHKDIEQVILLPNARLWSLDDPYLHRLQTIISESGKIVDNYLTKFGIRTIRFDANEGFFLNGKHIKITGTNNHQDHAGVGAAMPDELQYFRIRKLKEFGNNAYRCSHNPPTPQLLEACDSLGVLVIDETRLMGINDYHLNTLKKLILRDRNHPSIISWSVGNEEWGIENDVVGARIVSTMQNFAKSLDSTRAITAAISGGVGVGISTAVDMLGYNYIRHKDTDKHHATFPQQLSWGTEEGSTVTTRGVYVDDLEKHYLSNYDRPQNDHFFSLEDGWKYYVKRPYLAGMFIWTGFDYRGEPTPFGWPSVTSYFGMLDLCGFPKDYYYYLRSWWTQKPTIHIFPHWNWSGKEGQNIPVWVYSNADEVELFLNRKSLGKKQMPKNGHLSWEVAYVPGTLEAIGYKNGKREINDVVKTTGEASNIKLTAHQNSIKANREDIAVITVDVLDKNKLHQPTANQEIEFSIEGPGKLIGVGNGDPTSLENEQFLSEIQTFEIANLQEKLSETKIEESAVSDLAKQSGWQKAFADERLQPFGEKYAAVLYKGEFNLPANYTDGTFKFFFNSIGKQQSVYVNGKQLASNIAQSKNGNTFELDVALLKEGKNEVLILTTPLTKKQSWETVNSNPGLIQMVVPASAWKRKLFNGLAQVIVQSTGGTGDIILKAKAPGLKEAILKIPALPAPQRPAIP</sequence>
<dbReference type="RefSeq" id="WP_120180711.1">
    <property type="nucleotide sequence ID" value="NZ_MBTA01000003.1"/>
</dbReference>
<name>A0A419SA31_9SPHI</name>
<dbReference type="SUPFAM" id="SSF49303">
    <property type="entry name" value="beta-Galactosidase/glucuronidase domain"/>
    <property type="match status" value="1"/>
</dbReference>
<protein>
    <submittedName>
        <fullName evidence="11">Beta-galactosidase</fullName>
    </submittedName>
</protein>
<dbReference type="InterPro" id="IPR006103">
    <property type="entry name" value="Glyco_hydro_2_cat"/>
</dbReference>
<evidence type="ECO:0000259" key="10">
    <source>
        <dbReference type="Pfam" id="PF18565"/>
    </source>
</evidence>
<evidence type="ECO:0000259" key="7">
    <source>
        <dbReference type="Pfam" id="PF02837"/>
    </source>
</evidence>
<dbReference type="InterPro" id="IPR023232">
    <property type="entry name" value="Glyco_hydro_2_AS"/>
</dbReference>
<keyword evidence="3" id="KW-0326">Glycosidase</keyword>
<evidence type="ECO:0000256" key="4">
    <source>
        <dbReference type="SAM" id="SignalP"/>
    </source>
</evidence>
<dbReference type="InterPro" id="IPR051913">
    <property type="entry name" value="GH2_Domain-Containing"/>
</dbReference>
<dbReference type="InterPro" id="IPR025300">
    <property type="entry name" value="BetaGal_jelly_roll_dom"/>
</dbReference>
<accession>A0A419SA31</accession>
<dbReference type="Pfam" id="PF13364">
    <property type="entry name" value="BetaGal_ABD2"/>
    <property type="match status" value="1"/>
</dbReference>
<dbReference type="Pfam" id="PF00703">
    <property type="entry name" value="Glyco_hydro_2"/>
    <property type="match status" value="1"/>
</dbReference>
<dbReference type="InterPro" id="IPR006102">
    <property type="entry name" value="Ig-like_GH2"/>
</dbReference>
<dbReference type="PANTHER" id="PTHR42732:SF1">
    <property type="entry name" value="BETA-MANNOSIDASE"/>
    <property type="match status" value="1"/>
</dbReference>
<dbReference type="NCBIfam" id="NF041462">
    <property type="entry name" value="GalA"/>
    <property type="match status" value="1"/>
</dbReference>
<dbReference type="InterPro" id="IPR008979">
    <property type="entry name" value="Galactose-bd-like_sf"/>
</dbReference>
<evidence type="ECO:0000259" key="8">
    <source>
        <dbReference type="Pfam" id="PF13364"/>
    </source>
</evidence>
<dbReference type="PANTHER" id="PTHR42732">
    <property type="entry name" value="BETA-GALACTOSIDASE"/>
    <property type="match status" value="1"/>
</dbReference>
<dbReference type="SUPFAM" id="SSF51445">
    <property type="entry name" value="(Trans)glycosidases"/>
    <property type="match status" value="1"/>
</dbReference>
<dbReference type="AlphaFoldDB" id="A0A419SA31"/>
<feature type="domain" description="Glycoside hydrolase family 2 immunoglobulin-like beta-sandwich" evidence="5">
    <location>
        <begin position="217"/>
        <end position="322"/>
    </location>
</feature>
<dbReference type="Pfam" id="PF02836">
    <property type="entry name" value="Glyco_hydro_2_C"/>
    <property type="match status" value="1"/>
</dbReference>
<dbReference type="InterPro" id="IPR032311">
    <property type="entry name" value="DUF4982"/>
</dbReference>
<dbReference type="Pfam" id="PF02837">
    <property type="entry name" value="Glyco_hydro_2_N"/>
    <property type="match status" value="1"/>
</dbReference>
<dbReference type="InterPro" id="IPR006101">
    <property type="entry name" value="Glyco_hydro_2"/>
</dbReference>
<feature type="signal peptide" evidence="4">
    <location>
        <begin position="1"/>
        <end position="22"/>
    </location>
</feature>
<feature type="domain" description="Glycoside hydrolase family 2" evidence="10">
    <location>
        <begin position="695"/>
        <end position="758"/>
    </location>
</feature>
<evidence type="ECO:0000256" key="1">
    <source>
        <dbReference type="ARBA" id="ARBA00007401"/>
    </source>
</evidence>
<dbReference type="Gene3D" id="3.20.20.80">
    <property type="entry name" value="Glycosidases"/>
    <property type="match status" value="1"/>
</dbReference>
<dbReference type="InterPro" id="IPR006104">
    <property type="entry name" value="Glyco_hydro_2_N"/>
</dbReference>
<comment type="similarity">
    <text evidence="1">Belongs to the glycosyl hydrolase 2 family.</text>
</comment>
<keyword evidence="2" id="KW-0378">Hydrolase</keyword>
<dbReference type="GO" id="GO:0004553">
    <property type="term" value="F:hydrolase activity, hydrolyzing O-glycosyl compounds"/>
    <property type="evidence" value="ECO:0007669"/>
    <property type="project" value="InterPro"/>
</dbReference>
<dbReference type="Gene3D" id="2.60.40.10">
    <property type="entry name" value="Immunoglobulins"/>
    <property type="match status" value="3"/>
</dbReference>
<dbReference type="InterPro" id="IPR036156">
    <property type="entry name" value="Beta-gal/glucu_dom_sf"/>
</dbReference>
<dbReference type="OrthoDB" id="9801077at2"/>
<evidence type="ECO:0000259" key="9">
    <source>
        <dbReference type="Pfam" id="PF16355"/>
    </source>
</evidence>
<dbReference type="PRINTS" id="PR00132">
    <property type="entry name" value="GLHYDRLASE2"/>
</dbReference>
<dbReference type="GO" id="GO:0005975">
    <property type="term" value="P:carbohydrate metabolic process"/>
    <property type="evidence" value="ECO:0007669"/>
    <property type="project" value="InterPro"/>
</dbReference>
<dbReference type="InterPro" id="IPR048230">
    <property type="entry name" value="GalA-like"/>
</dbReference>
<evidence type="ECO:0000313" key="12">
    <source>
        <dbReference type="Proteomes" id="UP000283433"/>
    </source>
</evidence>
<dbReference type="InterPro" id="IPR013783">
    <property type="entry name" value="Ig-like_fold"/>
</dbReference>
<feature type="domain" description="DUF4982" evidence="9">
    <location>
        <begin position="625"/>
        <end position="679"/>
    </location>
</feature>
<feature type="chain" id="PRO_5019046888" evidence="4">
    <location>
        <begin position="23"/>
        <end position="959"/>
    </location>
</feature>